<sequence>MGRWHRLPSLSTSLSFSLYRVEFSRLVRPTLTISLSRSSPSSSSRGKRSRTSPCASTSILLNFISPPSLIAGVSIRIIKETPFLIPLANFGLISSI</sequence>
<evidence type="ECO:0000313" key="1">
    <source>
        <dbReference type="EMBL" id="KAF7846524.1"/>
    </source>
</evidence>
<protein>
    <submittedName>
        <fullName evidence="1">Uncharacterized protein</fullName>
    </submittedName>
</protein>
<accession>A0A8T0CH80</accession>
<dbReference type="Gramene" id="rna-gnl|WGS:JABURB|Cocit.L4199.1">
    <property type="protein sequence ID" value="cds-KAF7846524.1"/>
    <property type="gene ID" value="gene-BT93_L4199"/>
</dbReference>
<keyword evidence="2" id="KW-1185">Reference proteome</keyword>
<evidence type="ECO:0000313" key="2">
    <source>
        <dbReference type="Proteomes" id="UP000806378"/>
    </source>
</evidence>
<dbReference type="EMBL" id="MU092804">
    <property type="protein sequence ID" value="KAF7846524.1"/>
    <property type="molecule type" value="Genomic_DNA"/>
</dbReference>
<dbReference type="AlphaFoldDB" id="A0A8T0CH80"/>
<proteinExistence type="predicted"/>
<comment type="caution">
    <text evidence="1">The sequence shown here is derived from an EMBL/GenBank/DDBJ whole genome shotgun (WGS) entry which is preliminary data.</text>
</comment>
<gene>
    <name evidence="1" type="ORF">BT93_L4199</name>
</gene>
<organism evidence="1 2">
    <name type="scientific">Corymbia citriodora subsp. variegata</name>
    <dbReference type="NCBI Taxonomy" id="360336"/>
    <lineage>
        <taxon>Eukaryota</taxon>
        <taxon>Viridiplantae</taxon>
        <taxon>Streptophyta</taxon>
        <taxon>Embryophyta</taxon>
        <taxon>Tracheophyta</taxon>
        <taxon>Spermatophyta</taxon>
        <taxon>Magnoliopsida</taxon>
        <taxon>eudicotyledons</taxon>
        <taxon>Gunneridae</taxon>
        <taxon>Pentapetalae</taxon>
        <taxon>rosids</taxon>
        <taxon>malvids</taxon>
        <taxon>Myrtales</taxon>
        <taxon>Myrtaceae</taxon>
        <taxon>Myrtoideae</taxon>
        <taxon>Eucalypteae</taxon>
        <taxon>Corymbia</taxon>
    </lineage>
</organism>
<dbReference type="Proteomes" id="UP000806378">
    <property type="component" value="Unassembled WGS sequence"/>
</dbReference>
<reference evidence="1" key="1">
    <citation type="submission" date="2020-05" db="EMBL/GenBank/DDBJ databases">
        <title>WGS assembly of Corymbia citriodora subspecies variegata.</title>
        <authorList>
            <person name="Barry K."/>
            <person name="Hundley H."/>
            <person name="Shu S."/>
            <person name="Jenkins J."/>
            <person name="Grimwood J."/>
            <person name="Baten A."/>
        </authorList>
    </citation>
    <scope>NUCLEOTIDE SEQUENCE</scope>
    <source>
        <strain evidence="1">CV2-018</strain>
    </source>
</reference>
<name>A0A8T0CH80_CORYI</name>